<dbReference type="InterPro" id="IPR025794">
    <property type="entry name" value="H3-K9-MeTrfase_plant"/>
</dbReference>
<dbReference type="PROSITE" id="PS50867">
    <property type="entry name" value="PRE_SET"/>
    <property type="match status" value="1"/>
</dbReference>
<dbReference type="OrthoDB" id="5792673at2759"/>
<dbReference type="Pfam" id="PF02182">
    <property type="entry name" value="SAD_SRA"/>
    <property type="match status" value="1"/>
</dbReference>
<dbReference type="GO" id="GO:0005634">
    <property type="term" value="C:nucleus"/>
    <property type="evidence" value="ECO:0007669"/>
    <property type="project" value="UniProtKB-SubCell"/>
</dbReference>
<dbReference type="SMART" id="SM00468">
    <property type="entry name" value="PreSET"/>
    <property type="match status" value="1"/>
</dbReference>
<dbReference type="PROSITE" id="PS50868">
    <property type="entry name" value="POST_SET"/>
    <property type="match status" value="1"/>
</dbReference>
<dbReference type="InterPro" id="IPR036987">
    <property type="entry name" value="SRA-YDG_sf"/>
</dbReference>
<protein>
    <submittedName>
        <fullName evidence="15">Uncharacterized protein</fullName>
    </submittedName>
</protein>
<dbReference type="GO" id="GO:0032259">
    <property type="term" value="P:methylation"/>
    <property type="evidence" value="ECO:0007669"/>
    <property type="project" value="UniProtKB-KW"/>
</dbReference>
<evidence type="ECO:0000259" key="13">
    <source>
        <dbReference type="PROSITE" id="PS50868"/>
    </source>
</evidence>
<evidence type="ECO:0000256" key="3">
    <source>
        <dbReference type="ARBA" id="ARBA00022603"/>
    </source>
</evidence>
<feature type="domain" description="Pre-SET" evidence="12">
    <location>
        <begin position="400"/>
        <end position="461"/>
    </location>
</feature>
<keyword evidence="2" id="KW-0158">Chromosome</keyword>
<dbReference type="SUPFAM" id="SSF82199">
    <property type="entry name" value="SET domain"/>
    <property type="match status" value="1"/>
</dbReference>
<dbReference type="Pfam" id="PF00856">
    <property type="entry name" value="SET"/>
    <property type="match status" value="1"/>
</dbReference>
<keyword evidence="8" id="KW-0137">Centromere</keyword>
<dbReference type="AlphaFoldDB" id="A0A835N2L6"/>
<feature type="compositionally biased region" description="Basic and acidic residues" evidence="10">
    <location>
        <begin position="113"/>
        <end position="124"/>
    </location>
</feature>
<reference evidence="15 16" key="1">
    <citation type="submission" date="2020-10" db="EMBL/GenBank/DDBJ databases">
        <title>Plant Genome Project.</title>
        <authorList>
            <person name="Zhang R.-G."/>
        </authorList>
    </citation>
    <scope>NUCLEOTIDE SEQUENCE [LARGE SCALE GENOMIC DNA]</scope>
    <source>
        <strain evidence="15">FAFU-HL-1</strain>
        <tissue evidence="15">Leaf</tissue>
    </source>
</reference>
<dbReference type="EMBL" id="JADGMS010000006">
    <property type="protein sequence ID" value="KAF9679478.1"/>
    <property type="molecule type" value="Genomic_DNA"/>
</dbReference>
<evidence type="ECO:0000259" key="11">
    <source>
        <dbReference type="PROSITE" id="PS50280"/>
    </source>
</evidence>
<evidence type="ECO:0000256" key="10">
    <source>
        <dbReference type="SAM" id="MobiDB-lite"/>
    </source>
</evidence>
<evidence type="ECO:0000256" key="6">
    <source>
        <dbReference type="ARBA" id="ARBA00022853"/>
    </source>
</evidence>
<dbReference type="InterPro" id="IPR003616">
    <property type="entry name" value="Post-SET_dom"/>
</dbReference>
<feature type="domain" description="Post-SET" evidence="13">
    <location>
        <begin position="610"/>
        <end position="626"/>
    </location>
</feature>
<dbReference type="SUPFAM" id="SSF88697">
    <property type="entry name" value="PUA domain-like"/>
    <property type="match status" value="1"/>
</dbReference>
<sequence length="626" mass="68728">MEESAGEGPIDKSRVLNVKPLRTLTPVFSSPPNSSSFSHGSAPFVCVSPAGPFPPGVSPFFPFSGIPDQSVPSSDHIPISSAVPINSFQSPEPLRRAANGNAGSSRRVNRNNRGVEEDGRDKFGSPDVDTDVMVENIFHSYNLVQFEAAQQYDGNKDAVGHVLLVYNLLQRQIAQLEDTKEATSGQTRRPDLKTANILMTKGFWTNAKKRVGAVPCVEIGDIFFFRMELCTIGLHALSMAGIDYMSVKISQDEELIAVSIVSSGGYEDDVDGDDGLIYTGQGKEMDQKLERGNLALEKSLHRGNDIRVIRGIRDVGNPTGKYKLGRLPGQSEAYKMWKKIQQWKDGTSARFGVILPDLTSGCETLPVSLVNDVDNEKGPAYFTYSPNLKYSKPAPRDPFVGCACNGACLPGNENCDCIQKNGGYLPHIVNAVIVSQKSVIYECGPSCQCPPTCRNRVSQGGLRVHLEVFKTKDKGWGLRSWDPIRAGAFICVYAGEAVDDSKAQELAGENEDDHIFDGTRTYQPLEFMPGDSNNAPNLPFPLTINARNAGNVARFINHSCSPNLFWRPVLRRSSKEFDLHIAFYAIRHIPPVTELTCSYGMVPPEKADRGKRKCLCGSPKCRGFFY</sequence>
<dbReference type="PROSITE" id="PS51015">
    <property type="entry name" value="YDG"/>
    <property type="match status" value="1"/>
</dbReference>
<evidence type="ECO:0000259" key="12">
    <source>
        <dbReference type="PROSITE" id="PS50867"/>
    </source>
</evidence>
<keyword evidence="16" id="KW-1185">Reference proteome</keyword>
<gene>
    <name evidence="15" type="ORF">SADUNF_Sadunf06G0019100</name>
</gene>
<dbReference type="InterPro" id="IPR003105">
    <property type="entry name" value="SRA_YDG"/>
</dbReference>
<accession>A0A835N2L6</accession>
<keyword evidence="5" id="KW-0949">S-adenosyl-L-methionine</keyword>
<evidence type="ECO:0000256" key="7">
    <source>
        <dbReference type="ARBA" id="ARBA00023242"/>
    </source>
</evidence>
<dbReference type="PANTHER" id="PTHR45660:SF13">
    <property type="entry name" value="HISTONE-LYSINE N-METHYLTRANSFERASE SETMAR"/>
    <property type="match status" value="1"/>
</dbReference>
<keyword evidence="3" id="KW-0489">Methyltransferase</keyword>
<dbReference type="PROSITE" id="PS51575">
    <property type="entry name" value="SAM_MT43_SUVAR39_2"/>
    <property type="match status" value="1"/>
</dbReference>
<keyword evidence="4" id="KW-0808">Transferase</keyword>
<feature type="domain" description="YDG" evidence="14">
    <location>
        <begin position="212"/>
        <end position="355"/>
    </location>
</feature>
<dbReference type="GO" id="GO:0003690">
    <property type="term" value="F:double-stranded DNA binding"/>
    <property type="evidence" value="ECO:0007669"/>
    <property type="project" value="TreeGrafter"/>
</dbReference>
<dbReference type="Pfam" id="PF05033">
    <property type="entry name" value="Pre-SET"/>
    <property type="match status" value="1"/>
</dbReference>
<dbReference type="PANTHER" id="PTHR45660">
    <property type="entry name" value="HISTONE-LYSINE N-METHYLTRANSFERASE SETMAR"/>
    <property type="match status" value="1"/>
</dbReference>
<keyword evidence="6" id="KW-0156">Chromatin regulator</keyword>
<organism evidence="15 16">
    <name type="scientific">Salix dunnii</name>
    <dbReference type="NCBI Taxonomy" id="1413687"/>
    <lineage>
        <taxon>Eukaryota</taxon>
        <taxon>Viridiplantae</taxon>
        <taxon>Streptophyta</taxon>
        <taxon>Embryophyta</taxon>
        <taxon>Tracheophyta</taxon>
        <taxon>Spermatophyta</taxon>
        <taxon>Magnoliopsida</taxon>
        <taxon>eudicotyledons</taxon>
        <taxon>Gunneridae</taxon>
        <taxon>Pentapetalae</taxon>
        <taxon>rosids</taxon>
        <taxon>fabids</taxon>
        <taxon>Malpighiales</taxon>
        <taxon>Salicaceae</taxon>
        <taxon>Saliceae</taxon>
        <taxon>Salix</taxon>
    </lineage>
</organism>
<dbReference type="Proteomes" id="UP000657918">
    <property type="component" value="Unassembled WGS sequence"/>
</dbReference>
<name>A0A835N2L6_9ROSI</name>
<proteinExistence type="predicted"/>
<feature type="region of interest" description="Disordered" evidence="10">
    <location>
        <begin position="83"/>
        <end position="127"/>
    </location>
</feature>
<dbReference type="Gene3D" id="2.170.270.10">
    <property type="entry name" value="SET domain"/>
    <property type="match status" value="1"/>
</dbReference>
<evidence type="ECO:0000259" key="14">
    <source>
        <dbReference type="PROSITE" id="PS51015"/>
    </source>
</evidence>
<dbReference type="GO" id="GO:0008270">
    <property type="term" value="F:zinc ion binding"/>
    <property type="evidence" value="ECO:0007669"/>
    <property type="project" value="InterPro"/>
</dbReference>
<keyword evidence="7 9" id="KW-0539">Nucleus</keyword>
<dbReference type="InterPro" id="IPR001214">
    <property type="entry name" value="SET_dom"/>
</dbReference>
<evidence type="ECO:0000313" key="16">
    <source>
        <dbReference type="Proteomes" id="UP000657918"/>
    </source>
</evidence>
<dbReference type="InterPro" id="IPR015947">
    <property type="entry name" value="PUA-like_sf"/>
</dbReference>
<dbReference type="Gene3D" id="2.30.280.10">
    <property type="entry name" value="SRA-YDG"/>
    <property type="match status" value="1"/>
</dbReference>
<comment type="caution">
    <text evidence="15">The sequence shown here is derived from an EMBL/GenBank/DDBJ whole genome shotgun (WGS) entry which is preliminary data.</text>
</comment>
<dbReference type="SMART" id="SM00317">
    <property type="entry name" value="SET"/>
    <property type="match status" value="1"/>
</dbReference>
<dbReference type="GO" id="GO:0042054">
    <property type="term" value="F:histone methyltransferase activity"/>
    <property type="evidence" value="ECO:0007669"/>
    <property type="project" value="InterPro"/>
</dbReference>
<feature type="domain" description="SET" evidence="11">
    <location>
        <begin position="464"/>
        <end position="600"/>
    </location>
</feature>
<dbReference type="InterPro" id="IPR051357">
    <property type="entry name" value="H3K9_HMTase_SUVAR3-9"/>
</dbReference>
<evidence type="ECO:0000313" key="15">
    <source>
        <dbReference type="EMBL" id="KAF9679478.1"/>
    </source>
</evidence>
<evidence type="ECO:0000256" key="2">
    <source>
        <dbReference type="ARBA" id="ARBA00022454"/>
    </source>
</evidence>
<comment type="subcellular location">
    <subcellularLocation>
        <location evidence="1">Chromosome</location>
        <location evidence="1">Centromere</location>
    </subcellularLocation>
    <subcellularLocation>
        <location evidence="9">Nucleus</location>
    </subcellularLocation>
</comment>
<dbReference type="InterPro" id="IPR007728">
    <property type="entry name" value="Pre-SET_dom"/>
</dbReference>
<dbReference type="GO" id="GO:0000775">
    <property type="term" value="C:chromosome, centromeric region"/>
    <property type="evidence" value="ECO:0007669"/>
    <property type="project" value="UniProtKB-SubCell"/>
</dbReference>
<evidence type="ECO:0000256" key="8">
    <source>
        <dbReference type="ARBA" id="ARBA00023328"/>
    </source>
</evidence>
<evidence type="ECO:0000256" key="1">
    <source>
        <dbReference type="ARBA" id="ARBA00004584"/>
    </source>
</evidence>
<evidence type="ECO:0000256" key="5">
    <source>
        <dbReference type="ARBA" id="ARBA00022691"/>
    </source>
</evidence>
<dbReference type="SMART" id="SM00466">
    <property type="entry name" value="SRA"/>
    <property type="match status" value="1"/>
</dbReference>
<dbReference type="PROSITE" id="PS50280">
    <property type="entry name" value="SET"/>
    <property type="match status" value="1"/>
</dbReference>
<dbReference type="InterPro" id="IPR046341">
    <property type="entry name" value="SET_dom_sf"/>
</dbReference>
<evidence type="ECO:0000256" key="9">
    <source>
        <dbReference type="PROSITE-ProRule" id="PRU00358"/>
    </source>
</evidence>
<evidence type="ECO:0000256" key="4">
    <source>
        <dbReference type="ARBA" id="ARBA00022679"/>
    </source>
</evidence>